<dbReference type="RefSeq" id="XP_018336096.1">
    <property type="nucleotide sequence ID" value="XM_018480594.2"/>
</dbReference>
<evidence type="ECO:0000256" key="3">
    <source>
        <dbReference type="ARBA" id="ARBA00016855"/>
    </source>
</evidence>
<proteinExistence type="inferred from homology"/>
<dbReference type="Pfam" id="PF15684">
    <property type="entry name" value="AROS"/>
    <property type="match status" value="1"/>
</dbReference>
<evidence type="ECO:0000256" key="4">
    <source>
        <dbReference type="ARBA" id="ARBA00023242"/>
    </source>
</evidence>
<dbReference type="InterPro" id="IPR023262">
    <property type="entry name" value="AROS"/>
</dbReference>
<dbReference type="InParanoid" id="A0A1W4XJ00"/>
<dbReference type="GO" id="GO:0019899">
    <property type="term" value="F:enzyme binding"/>
    <property type="evidence" value="ECO:0007669"/>
    <property type="project" value="TreeGrafter"/>
</dbReference>
<reference evidence="7" key="1">
    <citation type="submission" date="2025-08" db="UniProtKB">
        <authorList>
            <consortium name="RefSeq"/>
        </authorList>
    </citation>
    <scope>IDENTIFICATION</scope>
    <source>
        <tissue evidence="7">Entire body</tissue>
    </source>
</reference>
<evidence type="ECO:0000256" key="2">
    <source>
        <dbReference type="ARBA" id="ARBA00007318"/>
    </source>
</evidence>
<dbReference type="GO" id="GO:0005730">
    <property type="term" value="C:nucleolus"/>
    <property type="evidence" value="ECO:0007669"/>
    <property type="project" value="UniProtKB-SubCell"/>
</dbReference>
<evidence type="ECO:0000256" key="1">
    <source>
        <dbReference type="ARBA" id="ARBA00004604"/>
    </source>
</evidence>
<sequence length="140" mass="16320">MSAALVRKSLEIVDPELKIFKGKKKKKEVEVPQNFKVTKKISHSKNKVSQVNVLQQNRKLTVAEAKKSKRSEDQILKENLRKLKAIRESCKLNLNKNIVEKIIERAVTKRPVKIKKKSKEKKTAFTEEDFAKFEEEFIDN</sequence>
<evidence type="ECO:0000313" key="6">
    <source>
        <dbReference type="Proteomes" id="UP000192223"/>
    </source>
</evidence>
<keyword evidence="4" id="KW-0539">Nucleus</keyword>
<dbReference type="PANTHER" id="PTHR31454">
    <property type="entry name" value="ACTIVE REGULATOR OF SIRT1"/>
    <property type="match status" value="1"/>
</dbReference>
<comment type="subcellular location">
    <subcellularLocation>
        <location evidence="1">Nucleus</location>
        <location evidence="1">Nucleolus</location>
    </subcellularLocation>
</comment>
<dbReference type="GeneID" id="108744699"/>
<dbReference type="AlphaFoldDB" id="A0A1W4XJ00"/>
<accession>A0A1W4XJ00</accession>
<dbReference type="Proteomes" id="UP000192223">
    <property type="component" value="Unplaced"/>
</dbReference>
<protein>
    <recommendedName>
        <fullName evidence="3">Active regulator of SIRT1</fullName>
    </recommendedName>
    <alternativeName>
        <fullName evidence="5">40S ribosomal protein S19-binding protein 1</fullName>
    </alternativeName>
</protein>
<organism evidence="6 7">
    <name type="scientific">Agrilus planipennis</name>
    <name type="common">Emerald ash borer</name>
    <name type="synonym">Agrilus marcopoli</name>
    <dbReference type="NCBI Taxonomy" id="224129"/>
    <lineage>
        <taxon>Eukaryota</taxon>
        <taxon>Metazoa</taxon>
        <taxon>Ecdysozoa</taxon>
        <taxon>Arthropoda</taxon>
        <taxon>Hexapoda</taxon>
        <taxon>Insecta</taxon>
        <taxon>Pterygota</taxon>
        <taxon>Neoptera</taxon>
        <taxon>Endopterygota</taxon>
        <taxon>Coleoptera</taxon>
        <taxon>Polyphaga</taxon>
        <taxon>Elateriformia</taxon>
        <taxon>Buprestoidea</taxon>
        <taxon>Buprestidae</taxon>
        <taxon>Agrilinae</taxon>
        <taxon>Agrilus</taxon>
    </lineage>
</organism>
<evidence type="ECO:0000313" key="7">
    <source>
        <dbReference type="RefSeq" id="XP_018336096.1"/>
    </source>
</evidence>
<name>A0A1W4XJ00_AGRPL</name>
<keyword evidence="6" id="KW-1185">Reference proteome</keyword>
<dbReference type="OrthoDB" id="6493910at2759"/>
<dbReference type="PRINTS" id="PR02029">
    <property type="entry name" value="ACTREGSIRT1"/>
</dbReference>
<comment type="similarity">
    <text evidence="2">Belongs to the AROS family.</text>
</comment>
<gene>
    <name evidence="7" type="primary">LOC108744699</name>
</gene>
<evidence type="ECO:0000256" key="5">
    <source>
        <dbReference type="ARBA" id="ARBA00032748"/>
    </source>
</evidence>
<dbReference type="PANTHER" id="PTHR31454:SF2">
    <property type="entry name" value="ACTIVE REGULATOR OF SIRT1"/>
    <property type="match status" value="1"/>
</dbReference>
<dbReference type="KEGG" id="apln:108744699"/>